<evidence type="ECO:0000313" key="2">
    <source>
        <dbReference type="EMBL" id="ALS56065.1"/>
    </source>
</evidence>
<dbReference type="GO" id="GO:0008299">
    <property type="term" value="P:isoprenoid biosynthetic process"/>
    <property type="evidence" value="ECO:0007669"/>
    <property type="project" value="UniProtKB-ARBA"/>
</dbReference>
<organism evidence="2">
    <name type="scientific">uncultured bacterium EIL80B09</name>
    <dbReference type="NCBI Taxonomy" id="1768206"/>
    <lineage>
        <taxon>Bacteria</taxon>
        <taxon>environmental samples</taxon>
    </lineage>
</organism>
<dbReference type="InterPro" id="IPR019845">
    <property type="entry name" value="Squalene/phytoene_synthase_CS"/>
</dbReference>
<dbReference type="AlphaFoldDB" id="A0A0U2XXJ7"/>
<keyword evidence="1" id="KW-0808">Transferase</keyword>
<protein>
    <submittedName>
        <fullName evidence="2">Putative phytoene synthase</fullName>
    </submittedName>
</protein>
<dbReference type="SFLD" id="SFLDS00005">
    <property type="entry name" value="Isoprenoid_Synthase_Type_I"/>
    <property type="match status" value="1"/>
</dbReference>
<dbReference type="Pfam" id="PF00494">
    <property type="entry name" value="SQS_PSY"/>
    <property type="match status" value="1"/>
</dbReference>
<sequence>MNNENFKRIFYENSKTFSLASKFFDERLFINISKLYYVCRCIDDIADNVKETINPENELTNLQIDFDNNNIDNDIVSIFNSIENKVNKKHILKLIDGVKSDIKFTPYETIDQLLNYCHKVAGVVGIMFCEILSIDDNNALIKANDLGIAMQLTNIMRDIFEDANMGRVYLPHELFGRINPYDINVQNKDVVDKIYSENIDQIYNIAETKYLSGISGLKYLNYNHKFIVYISAIMYREIGNKIINNKESYSSGRRSYISFIKKIELIIKCFFKIFLWKIKILK</sequence>
<dbReference type="InterPro" id="IPR002060">
    <property type="entry name" value="Squ/phyt_synthse"/>
</dbReference>
<reference evidence="2" key="1">
    <citation type="journal article" date="2016" name="ISME J.">
        <title>Functional metagenomic screen reveals new and diverse microbial rhodopsins.</title>
        <authorList>
            <person name="Pushkarev A."/>
            <person name="Beja O."/>
        </authorList>
    </citation>
    <scope>NUCLEOTIDE SEQUENCE</scope>
</reference>
<dbReference type="SFLD" id="SFLDG01018">
    <property type="entry name" value="Squalene/Phytoene_Synthase_Lik"/>
    <property type="match status" value="1"/>
</dbReference>
<dbReference type="PROSITE" id="PS01045">
    <property type="entry name" value="SQUALEN_PHYTOEN_SYN_2"/>
    <property type="match status" value="1"/>
</dbReference>
<dbReference type="GO" id="GO:0004311">
    <property type="term" value="F:geranylgeranyl diphosphate synthase activity"/>
    <property type="evidence" value="ECO:0007669"/>
    <property type="project" value="InterPro"/>
</dbReference>
<dbReference type="Gene3D" id="1.10.600.10">
    <property type="entry name" value="Farnesyl Diphosphate Synthase"/>
    <property type="match status" value="1"/>
</dbReference>
<dbReference type="InterPro" id="IPR008949">
    <property type="entry name" value="Isoprenoid_synthase_dom_sf"/>
</dbReference>
<proteinExistence type="predicted"/>
<dbReference type="PANTHER" id="PTHR31480">
    <property type="entry name" value="BIFUNCTIONAL LYCOPENE CYCLASE/PHYTOENE SYNTHASE"/>
    <property type="match status" value="1"/>
</dbReference>
<name>A0A0U2XXJ7_9BACT</name>
<evidence type="ECO:0000256" key="1">
    <source>
        <dbReference type="ARBA" id="ARBA00022679"/>
    </source>
</evidence>
<dbReference type="EMBL" id="KT201086">
    <property type="protein sequence ID" value="ALS56065.1"/>
    <property type="molecule type" value="Genomic_DNA"/>
</dbReference>
<dbReference type="InterPro" id="IPR044843">
    <property type="entry name" value="Trans_IPPS_bact-type"/>
</dbReference>
<dbReference type="SFLD" id="SFLDG01212">
    <property type="entry name" value="Phytoene_synthase_like"/>
    <property type="match status" value="1"/>
</dbReference>
<accession>A0A0U2XXJ7</accession>
<dbReference type="SUPFAM" id="SSF48576">
    <property type="entry name" value="Terpenoid synthases"/>
    <property type="match status" value="1"/>
</dbReference>